<gene>
    <name evidence="2" type="ORF">GO999_08845</name>
</gene>
<sequence>MSKAPLHAVAGTLAMLLIATFWTSTAVSELFLDATAVATVKRCIALYGLACLVALMAMTGGSGFALGRGRKGRLIEEKKKRMPLIGANGALVMIPAAIFLHDRAASGVFDTWFYAVQALELAVGLVQLTMMGKNFRAGLRLAGRLRTRSNV</sequence>
<name>A0ABX7ZU87_9RALS</name>
<keyword evidence="3" id="KW-1185">Reference proteome</keyword>
<dbReference type="EMBL" id="CP046674">
    <property type="protein sequence ID" value="QUP58660.1"/>
    <property type="molecule type" value="Genomic_DNA"/>
</dbReference>
<keyword evidence="1" id="KW-1133">Transmembrane helix</keyword>
<evidence type="ECO:0000256" key="1">
    <source>
        <dbReference type="SAM" id="Phobius"/>
    </source>
</evidence>
<feature type="transmembrane region" description="Helical" evidence="1">
    <location>
        <begin position="112"/>
        <end position="130"/>
    </location>
</feature>
<organism evidence="2 3">
    <name type="scientific">Ralstonia nicotianae</name>
    <dbReference type="NCBI Taxonomy" id="3037696"/>
    <lineage>
        <taxon>Bacteria</taxon>
        <taxon>Pseudomonadati</taxon>
        <taxon>Pseudomonadota</taxon>
        <taxon>Betaproteobacteria</taxon>
        <taxon>Burkholderiales</taxon>
        <taxon>Burkholderiaceae</taxon>
        <taxon>Ralstonia</taxon>
        <taxon>Ralstonia solanacearum species complex</taxon>
    </lineage>
</organism>
<accession>A0ABX7ZU87</accession>
<evidence type="ECO:0000313" key="2">
    <source>
        <dbReference type="EMBL" id="QUP58660.1"/>
    </source>
</evidence>
<dbReference type="RefSeq" id="WP_016723066.1">
    <property type="nucleotide sequence ID" value="NZ_CP046674.1"/>
</dbReference>
<protein>
    <recommendedName>
        <fullName evidence="4">Transmembrane protein</fullName>
    </recommendedName>
</protein>
<proteinExistence type="predicted"/>
<feature type="transmembrane region" description="Helical" evidence="1">
    <location>
        <begin position="82"/>
        <end position="100"/>
    </location>
</feature>
<evidence type="ECO:0000313" key="3">
    <source>
        <dbReference type="Proteomes" id="UP000680989"/>
    </source>
</evidence>
<evidence type="ECO:0008006" key="4">
    <source>
        <dbReference type="Google" id="ProtNLM"/>
    </source>
</evidence>
<dbReference type="Proteomes" id="UP000680989">
    <property type="component" value="Chromosome"/>
</dbReference>
<keyword evidence="1" id="KW-0472">Membrane</keyword>
<feature type="transmembrane region" description="Helical" evidence="1">
    <location>
        <begin position="44"/>
        <end position="66"/>
    </location>
</feature>
<keyword evidence="1" id="KW-0812">Transmembrane</keyword>
<reference evidence="3" key="1">
    <citation type="submission" date="2019-12" db="EMBL/GenBank/DDBJ databases">
        <title>Whole-genome sequence of tobacco pathogen Ralstonia pseudosolanacearum strain RS, originating from Yunnan province of China.</title>
        <authorList>
            <person name="Lu C.-H."/>
        </authorList>
    </citation>
    <scope>NUCLEOTIDE SEQUENCE [LARGE SCALE GENOMIC DNA]</scope>
    <source>
        <strain evidence="3">RS</strain>
    </source>
</reference>